<dbReference type="Proteomes" id="UP001212821">
    <property type="component" value="Chromosome"/>
</dbReference>
<accession>A0ABY7Q947</accession>
<dbReference type="Pfam" id="PF00501">
    <property type="entry name" value="AMP-binding"/>
    <property type="match status" value="1"/>
</dbReference>
<dbReference type="InterPro" id="IPR000873">
    <property type="entry name" value="AMP-dep_synth/lig_dom"/>
</dbReference>
<evidence type="ECO:0000259" key="1">
    <source>
        <dbReference type="Pfam" id="PF00501"/>
    </source>
</evidence>
<sequence>MLADIMTKALRDGGGRAQVTDRHTRLTHRELDRAADEQATQLRALLGPGERHRVAIQSGNSVAYLVAYLAVLKAGSVPFLIDRASGPREVQLIWQDCGLDLLLQDEAAAAPEVGTPRGTLGSLLATGLPAREDAPALHDLTQVCRFTSGSTGRPNCIEFAGAAVHRAAANWAEGTGLSGGDSILCFASLSNGLAFNTSLLSAFLVGADLHLGSGLPTGGAVSRLLASTAATRLVGFPALYESLVRRPADGTAPPNLRMAVSSAAPLRPDTRSEFTARTGVPLQNYFGVAEAGPLTFAADPLTDPGLGQPLPGVRLRAGTAAAPEVVQVHSQSMGTRYLNAPGVLEGRIDQDGFYHTGDTGYLSDGSLVLTGRTSQKINVGGRKIDALEVTHALLDVPGITDAVVLETPDRHGGSALAAVITAEPGFDPAEGRRRLSERIAAYKVPSLIRVVPQIPRGSTGKPAMAQLRGLFDTTGQPQ</sequence>
<dbReference type="EMBL" id="CP115450">
    <property type="protein sequence ID" value="WBP89167.1"/>
    <property type="molecule type" value="Genomic_DNA"/>
</dbReference>
<dbReference type="CDD" id="cd04433">
    <property type="entry name" value="AFD_class_I"/>
    <property type="match status" value="1"/>
</dbReference>
<dbReference type="RefSeq" id="WP_270147332.1">
    <property type="nucleotide sequence ID" value="NZ_CP115450.1"/>
</dbReference>
<dbReference type="PANTHER" id="PTHR43767:SF1">
    <property type="entry name" value="NONRIBOSOMAL PEPTIDE SYNTHASE PES1 (EUROFUNG)-RELATED"/>
    <property type="match status" value="1"/>
</dbReference>
<dbReference type="InterPro" id="IPR042099">
    <property type="entry name" value="ANL_N_sf"/>
</dbReference>
<dbReference type="InterPro" id="IPR050237">
    <property type="entry name" value="ATP-dep_AMP-bd_enzyme"/>
</dbReference>
<protein>
    <submittedName>
        <fullName evidence="3">Class I adenylate-forming enzyme family protein</fullName>
    </submittedName>
</protein>
<organism evidence="3 4">
    <name type="scientific">Kitasatospora cathayae</name>
    <dbReference type="NCBI Taxonomy" id="3004092"/>
    <lineage>
        <taxon>Bacteria</taxon>
        <taxon>Bacillati</taxon>
        <taxon>Actinomycetota</taxon>
        <taxon>Actinomycetes</taxon>
        <taxon>Kitasatosporales</taxon>
        <taxon>Streptomycetaceae</taxon>
        <taxon>Kitasatospora</taxon>
    </lineage>
</organism>
<gene>
    <name evidence="3" type="ORF">O1G21_27205</name>
</gene>
<evidence type="ECO:0000313" key="3">
    <source>
        <dbReference type="EMBL" id="WBP89167.1"/>
    </source>
</evidence>
<dbReference type="Gene3D" id="3.40.50.12780">
    <property type="entry name" value="N-terminal domain of ligase-like"/>
    <property type="match status" value="1"/>
</dbReference>
<dbReference type="PANTHER" id="PTHR43767">
    <property type="entry name" value="LONG-CHAIN-FATTY-ACID--COA LIGASE"/>
    <property type="match status" value="1"/>
</dbReference>
<dbReference type="SUPFAM" id="SSF56801">
    <property type="entry name" value="Acetyl-CoA synthetase-like"/>
    <property type="match status" value="1"/>
</dbReference>
<feature type="domain" description="AMP-dependent synthetase/ligase" evidence="1">
    <location>
        <begin position="14"/>
        <end position="316"/>
    </location>
</feature>
<dbReference type="InterPro" id="IPR025110">
    <property type="entry name" value="AMP-bd_C"/>
</dbReference>
<dbReference type="Gene3D" id="3.30.300.30">
    <property type="match status" value="1"/>
</dbReference>
<evidence type="ECO:0000313" key="4">
    <source>
        <dbReference type="Proteomes" id="UP001212821"/>
    </source>
</evidence>
<dbReference type="InterPro" id="IPR045851">
    <property type="entry name" value="AMP-bd_C_sf"/>
</dbReference>
<keyword evidence="4" id="KW-1185">Reference proteome</keyword>
<evidence type="ECO:0000259" key="2">
    <source>
        <dbReference type="Pfam" id="PF13193"/>
    </source>
</evidence>
<reference evidence="4" key="1">
    <citation type="submission" date="2022-12" db="EMBL/GenBank/DDBJ databases">
        <authorList>
            <person name="Mo P."/>
        </authorList>
    </citation>
    <scope>NUCLEOTIDE SEQUENCE [LARGE SCALE GENOMIC DNA]</scope>
    <source>
        <strain evidence="4">HUAS 3-15</strain>
    </source>
</reference>
<feature type="domain" description="AMP-binding enzyme C-terminal" evidence="2">
    <location>
        <begin position="389"/>
        <end position="461"/>
    </location>
</feature>
<dbReference type="Pfam" id="PF13193">
    <property type="entry name" value="AMP-binding_C"/>
    <property type="match status" value="1"/>
</dbReference>
<proteinExistence type="predicted"/>
<name>A0ABY7Q947_9ACTN</name>